<evidence type="ECO:0000313" key="2">
    <source>
        <dbReference type="Proteomes" id="UP000003419"/>
    </source>
</evidence>
<accession>A0A8D9VTG3</accession>
<gene>
    <name evidence="1" type="ORF">HMPREF0534_2104</name>
</gene>
<dbReference type="Proteomes" id="UP000003419">
    <property type="component" value="Unassembled WGS sequence"/>
</dbReference>
<evidence type="ECO:0000313" key="1">
    <source>
        <dbReference type="EMBL" id="EEI64586.1"/>
    </source>
</evidence>
<comment type="caution">
    <text evidence="1">The sequence shown here is derived from an EMBL/GenBank/DDBJ whole genome shotgun (WGS) entry which is preliminary data.</text>
</comment>
<sequence>MQYLNPVLKNRSVEVLVIQESNPTGKKFITLLHQLTDVADQPDKEF</sequence>
<dbReference type="RefSeq" id="WP_003672294.1">
    <property type="nucleotide sequence ID" value="NZ_GG693689.1"/>
</dbReference>
<name>A0A8D9VTG3_LIMRT</name>
<proteinExistence type="predicted"/>
<dbReference type="EMBL" id="ACHG01000229">
    <property type="protein sequence ID" value="EEI64586.1"/>
    <property type="molecule type" value="Genomic_DNA"/>
</dbReference>
<reference evidence="1 2" key="1">
    <citation type="submission" date="2009-01" db="EMBL/GenBank/DDBJ databases">
        <authorList>
            <person name="Qin X."/>
            <person name="Bachman B."/>
            <person name="Battles P."/>
            <person name="Bell A."/>
            <person name="Bess C."/>
            <person name="Bickham C."/>
            <person name="Chaboub L."/>
            <person name="Chen D."/>
            <person name="Coyle M."/>
            <person name="Deiros D.R."/>
            <person name="Dinh H."/>
            <person name="Forbes L."/>
            <person name="Fowler G."/>
            <person name="Francisco L."/>
            <person name="Fu Q."/>
            <person name="Gubbala S."/>
            <person name="Hale W."/>
            <person name="Han Y."/>
            <person name="Hemphill L."/>
            <person name="Highlander S.K."/>
            <person name="Hirani K."/>
            <person name="Hogues M."/>
            <person name="Jackson L."/>
            <person name="Jakkamsetti A."/>
            <person name="Javaid M."/>
            <person name="Jiang H."/>
            <person name="Korchina V."/>
            <person name="Kovar C."/>
            <person name="Lara F."/>
            <person name="Lee S."/>
            <person name="Mata R."/>
            <person name="Mathew T."/>
            <person name="Moen C."/>
            <person name="Morales K."/>
            <person name="Munidasa M."/>
            <person name="Nazareth L."/>
            <person name="Ngo R."/>
            <person name="Nguyen L."/>
            <person name="Okwuonu G."/>
            <person name="Ongeri F."/>
            <person name="Patil S."/>
            <person name="Petrosino J."/>
            <person name="Pham C."/>
            <person name="Pham P."/>
            <person name="Pu L.-L."/>
            <person name="Puazo M."/>
            <person name="Raj R."/>
            <person name="Reid J."/>
            <person name="Rouhana J."/>
            <person name="Saada N."/>
            <person name="Shang Y."/>
            <person name="Simmons D."/>
            <person name="Thornton R."/>
            <person name="Warren J."/>
            <person name="Weissenberger G."/>
            <person name="Zhang J."/>
            <person name="Zhang L."/>
            <person name="Zhou C."/>
            <person name="Zhu D."/>
            <person name="Muzny D."/>
            <person name="Worley K."/>
            <person name="Gibbs R."/>
        </authorList>
    </citation>
    <scope>NUCLEOTIDE SEQUENCE [LARGE SCALE GENOMIC DNA]</scope>
    <source>
        <strain evidence="1 2">CF48-3A</strain>
    </source>
</reference>
<protein>
    <submittedName>
        <fullName evidence="1">Uncharacterized protein</fullName>
    </submittedName>
</protein>
<organism evidence="1 2">
    <name type="scientific">Limosilactobacillus reuteri CF48-3A</name>
    <dbReference type="NCBI Taxonomy" id="525341"/>
    <lineage>
        <taxon>Bacteria</taxon>
        <taxon>Bacillati</taxon>
        <taxon>Bacillota</taxon>
        <taxon>Bacilli</taxon>
        <taxon>Lactobacillales</taxon>
        <taxon>Lactobacillaceae</taxon>
        <taxon>Limosilactobacillus</taxon>
    </lineage>
</organism>
<dbReference type="AlphaFoldDB" id="A0A8D9VTG3"/>